<dbReference type="Ensembl" id="ENSLOCT00000004663.1">
    <property type="protein sequence ID" value="ENSLOCP00000004655.1"/>
    <property type="gene ID" value="ENSLOCG00000003901.1"/>
</dbReference>
<keyword evidence="3" id="KW-1133">Transmembrane helix</keyword>
<dbReference type="EMBL" id="AHAT01025350">
    <property type="status" value="NOT_ANNOTATED_CDS"/>
    <property type="molecule type" value="Genomic_DNA"/>
</dbReference>
<keyword evidence="5" id="KW-1185">Reference proteome</keyword>
<dbReference type="GeneTree" id="ENSGT00390000017030"/>
<accession>W5M8E7</accession>
<dbReference type="Proteomes" id="UP000018468">
    <property type="component" value="Linkage group LG21"/>
</dbReference>
<evidence type="ECO:0000256" key="3">
    <source>
        <dbReference type="SAM" id="Phobius"/>
    </source>
</evidence>
<evidence type="ECO:0000256" key="2">
    <source>
        <dbReference type="ARBA" id="ARBA00011233"/>
    </source>
</evidence>
<dbReference type="EMBL" id="AHAT01025351">
    <property type="status" value="NOT_ANNOTATED_CDS"/>
    <property type="molecule type" value="Genomic_DNA"/>
</dbReference>
<name>W5M8E7_LEPOC</name>
<dbReference type="Gene3D" id="3.30.70.120">
    <property type="match status" value="1"/>
</dbReference>
<proteinExistence type="inferred from homology"/>
<keyword evidence="3" id="KW-0472">Membrane</keyword>
<evidence type="ECO:0000313" key="4">
    <source>
        <dbReference type="Ensembl" id="ENSLOCP00000004655.1"/>
    </source>
</evidence>
<reference evidence="4" key="3">
    <citation type="submission" date="2025-09" db="UniProtKB">
        <authorList>
            <consortium name="Ensembl"/>
        </authorList>
    </citation>
    <scope>IDENTIFICATION</scope>
</reference>
<dbReference type="FunFam" id="3.30.70.120:FF:000011">
    <property type="entry name" value="CutA divalent cation tolerance homolog-like"/>
    <property type="match status" value="1"/>
</dbReference>
<reference evidence="4" key="2">
    <citation type="submission" date="2025-08" db="UniProtKB">
        <authorList>
            <consortium name="Ensembl"/>
        </authorList>
    </citation>
    <scope>IDENTIFICATION</scope>
</reference>
<evidence type="ECO:0000256" key="1">
    <source>
        <dbReference type="ARBA" id="ARBA00010169"/>
    </source>
</evidence>
<dbReference type="Bgee" id="ENSLOCG00000003901">
    <property type="expression patterns" value="Expressed in intestine and 11 other cell types or tissues"/>
</dbReference>
<dbReference type="AlphaFoldDB" id="W5M8E7"/>
<evidence type="ECO:0000313" key="5">
    <source>
        <dbReference type="Proteomes" id="UP000018468"/>
    </source>
</evidence>
<protein>
    <submittedName>
        <fullName evidence="4">Zgc:63972</fullName>
    </submittedName>
</protein>
<dbReference type="OMA" id="ARGIMDK"/>
<dbReference type="HOGENOM" id="CLU_098807_1_0_1"/>
<comment type="subunit">
    <text evidence="2">Homotrimer.</text>
</comment>
<dbReference type="PANTHER" id="PTHR23419">
    <property type="entry name" value="DIVALENT CATION TOLERANCE CUTA-RELATED"/>
    <property type="match status" value="1"/>
</dbReference>
<keyword evidence="3" id="KW-0812">Transmembrane</keyword>
<dbReference type="PANTHER" id="PTHR23419:SF2">
    <property type="entry name" value="CUTA DIVALENT CATION TOLERANCE HOMOLOG-LIKE"/>
    <property type="match status" value="1"/>
</dbReference>
<feature type="transmembrane region" description="Helical" evidence="3">
    <location>
        <begin position="26"/>
        <end position="48"/>
    </location>
</feature>
<dbReference type="InterPro" id="IPR015867">
    <property type="entry name" value="N-reg_PII/ATP_PRibTrfase_C"/>
</dbReference>
<organism evidence="4 5">
    <name type="scientific">Lepisosteus oculatus</name>
    <name type="common">Spotted gar</name>
    <dbReference type="NCBI Taxonomy" id="7918"/>
    <lineage>
        <taxon>Eukaryota</taxon>
        <taxon>Metazoa</taxon>
        <taxon>Chordata</taxon>
        <taxon>Craniata</taxon>
        <taxon>Vertebrata</taxon>
        <taxon>Euteleostomi</taxon>
        <taxon>Actinopterygii</taxon>
        <taxon>Neopterygii</taxon>
        <taxon>Holostei</taxon>
        <taxon>Semionotiformes</taxon>
        <taxon>Lepisosteidae</taxon>
        <taxon>Lepisosteus</taxon>
    </lineage>
</organism>
<dbReference type="Pfam" id="PF03091">
    <property type="entry name" value="CutA1"/>
    <property type="match status" value="1"/>
</dbReference>
<sequence>AMILIPKCKMDWFFQRLHREYISQPFYRSGFVMFSLAMLVSLLVFPVLKSLSLQLHSAITGSYVSGYHSMALINCPNEQVAKDIARAIMEKRLVACVNILPKSSSMYYWKGEIEDTTEILVLARTRTSKIPKLTEYVRSIHPFEVPEILSFPVDQGNPFFMRWIDDAVLDD</sequence>
<dbReference type="eggNOG" id="KOG3338">
    <property type="taxonomic scope" value="Eukaryota"/>
</dbReference>
<reference evidence="5" key="1">
    <citation type="submission" date="2011-12" db="EMBL/GenBank/DDBJ databases">
        <title>The Draft Genome of Lepisosteus oculatus.</title>
        <authorList>
            <consortium name="The Broad Institute Genome Assembly &amp; Analysis Group"/>
            <consortium name="Computational R&amp;D Group"/>
            <consortium name="and Sequencing Platform"/>
            <person name="Di Palma F."/>
            <person name="Alfoldi J."/>
            <person name="Johnson J."/>
            <person name="Berlin A."/>
            <person name="Gnerre S."/>
            <person name="Jaffe D."/>
            <person name="MacCallum I."/>
            <person name="Young S."/>
            <person name="Walker B.J."/>
            <person name="Lander E.S."/>
            <person name="Lindblad-Toh K."/>
        </authorList>
    </citation>
    <scope>NUCLEOTIDE SEQUENCE [LARGE SCALE GENOMIC DNA]</scope>
</reference>
<dbReference type="InterPro" id="IPR011322">
    <property type="entry name" value="N-reg_PII-like_a/b"/>
</dbReference>
<dbReference type="InParanoid" id="W5M8E7"/>
<comment type="similarity">
    <text evidence="1">Belongs to the CutA family.</text>
</comment>
<dbReference type="InterPro" id="IPR004323">
    <property type="entry name" value="Ion_tolerance_CutA"/>
</dbReference>
<dbReference type="SUPFAM" id="SSF54913">
    <property type="entry name" value="GlnB-like"/>
    <property type="match status" value="1"/>
</dbReference>
<dbReference type="GO" id="GO:0010038">
    <property type="term" value="P:response to metal ion"/>
    <property type="evidence" value="ECO:0007669"/>
    <property type="project" value="InterPro"/>
</dbReference>
<dbReference type="GO" id="GO:0005507">
    <property type="term" value="F:copper ion binding"/>
    <property type="evidence" value="ECO:0000318"/>
    <property type="project" value="GO_Central"/>
</dbReference>
<dbReference type="STRING" id="7918.ENSLOCP00000004655"/>
<dbReference type="FunCoup" id="W5M8E7">
    <property type="interactions" value="385"/>
</dbReference>